<dbReference type="AlphaFoldDB" id="A0AAV1B2U3"/>
<dbReference type="Pfam" id="PF08766">
    <property type="entry name" value="DEK_C"/>
    <property type="match status" value="1"/>
</dbReference>
<evidence type="ECO:0000313" key="5">
    <source>
        <dbReference type="Proteomes" id="UP001157006"/>
    </source>
</evidence>
<keyword evidence="1" id="KW-0863">Zinc-finger</keyword>
<evidence type="ECO:0000313" key="4">
    <source>
        <dbReference type="EMBL" id="CAI8615729.1"/>
    </source>
</evidence>
<keyword evidence="1" id="KW-0862">Zinc</keyword>
<dbReference type="SUPFAM" id="SSF54447">
    <property type="entry name" value="ssDNA-binding transcriptional regulator domain"/>
    <property type="match status" value="1"/>
</dbReference>
<accession>A0AAV1B2U3</accession>
<evidence type="ECO:0000259" key="2">
    <source>
        <dbReference type="PROSITE" id="PS50158"/>
    </source>
</evidence>
<dbReference type="Proteomes" id="UP001157006">
    <property type="component" value="Chromosome 5"/>
</dbReference>
<gene>
    <name evidence="4" type="ORF">VFH_V192920</name>
</gene>
<proteinExistence type="predicted"/>
<evidence type="ECO:0008006" key="6">
    <source>
        <dbReference type="Google" id="ProtNLM"/>
    </source>
</evidence>
<dbReference type="PROSITE" id="PS51998">
    <property type="entry name" value="DEK_C"/>
    <property type="match status" value="1"/>
</dbReference>
<dbReference type="EMBL" id="OX451740">
    <property type="protein sequence ID" value="CAI8615729.1"/>
    <property type="molecule type" value="Genomic_DNA"/>
</dbReference>
<dbReference type="Pfam" id="PF02229">
    <property type="entry name" value="PC4"/>
    <property type="match status" value="1"/>
</dbReference>
<dbReference type="GO" id="GO:0006355">
    <property type="term" value="P:regulation of DNA-templated transcription"/>
    <property type="evidence" value="ECO:0007669"/>
    <property type="project" value="InterPro"/>
</dbReference>
<dbReference type="InterPro" id="IPR003173">
    <property type="entry name" value="PC4_C"/>
</dbReference>
<organism evidence="4 5">
    <name type="scientific">Vicia faba</name>
    <name type="common">Broad bean</name>
    <name type="synonym">Faba vulgaris</name>
    <dbReference type="NCBI Taxonomy" id="3906"/>
    <lineage>
        <taxon>Eukaryota</taxon>
        <taxon>Viridiplantae</taxon>
        <taxon>Streptophyta</taxon>
        <taxon>Embryophyta</taxon>
        <taxon>Tracheophyta</taxon>
        <taxon>Spermatophyta</taxon>
        <taxon>Magnoliopsida</taxon>
        <taxon>eudicotyledons</taxon>
        <taxon>Gunneridae</taxon>
        <taxon>Pentapetalae</taxon>
        <taxon>rosids</taxon>
        <taxon>fabids</taxon>
        <taxon>Fabales</taxon>
        <taxon>Fabaceae</taxon>
        <taxon>Papilionoideae</taxon>
        <taxon>50 kb inversion clade</taxon>
        <taxon>NPAAA clade</taxon>
        <taxon>Hologalegina</taxon>
        <taxon>IRL clade</taxon>
        <taxon>Fabeae</taxon>
        <taxon>Vicia</taxon>
    </lineage>
</organism>
<dbReference type="PROSITE" id="PS50158">
    <property type="entry name" value="ZF_CCHC"/>
    <property type="match status" value="1"/>
</dbReference>
<evidence type="ECO:0000259" key="3">
    <source>
        <dbReference type="PROSITE" id="PS51998"/>
    </source>
</evidence>
<feature type="domain" description="CCHC-type" evidence="2">
    <location>
        <begin position="523"/>
        <end position="537"/>
    </location>
</feature>
<dbReference type="GO" id="GO:0003677">
    <property type="term" value="F:DNA binding"/>
    <property type="evidence" value="ECO:0007669"/>
    <property type="project" value="InterPro"/>
</dbReference>
<dbReference type="InterPro" id="IPR009044">
    <property type="entry name" value="ssDNA-bd_transcriptional_reg"/>
</dbReference>
<reference evidence="4 5" key="1">
    <citation type="submission" date="2023-01" db="EMBL/GenBank/DDBJ databases">
        <authorList>
            <person name="Kreplak J."/>
        </authorList>
    </citation>
    <scope>NUCLEOTIDE SEQUENCE [LARGE SCALE GENOMIC DNA]</scope>
</reference>
<keyword evidence="1" id="KW-0479">Metal-binding</keyword>
<evidence type="ECO:0000256" key="1">
    <source>
        <dbReference type="PROSITE-ProRule" id="PRU00047"/>
    </source>
</evidence>
<dbReference type="PANTHER" id="PTHR47592">
    <property type="entry name" value="PBF68 PROTEIN"/>
    <property type="match status" value="1"/>
</dbReference>
<dbReference type="Gene3D" id="2.30.31.10">
    <property type="entry name" value="Transcriptional Coactivator Pc4, Chain A"/>
    <property type="match status" value="1"/>
</dbReference>
<feature type="domain" description="DEK-C" evidence="3">
    <location>
        <begin position="3"/>
        <end position="60"/>
    </location>
</feature>
<dbReference type="InterPro" id="IPR014876">
    <property type="entry name" value="DEK_C"/>
</dbReference>
<keyword evidence="5" id="KW-1185">Reference proteome</keyword>
<dbReference type="Pfam" id="PF14223">
    <property type="entry name" value="Retrotran_gag_2"/>
    <property type="match status" value="1"/>
</dbReference>
<sequence>MEAETQRKVEDMVLDILKKCNIEEATEFTVRLAASERLGIDLSDSHSKLFVRNIIESYLISIATDEKPVPEEPPQVSTETVNVIHNEPPQELNKVMGVKRKNDDSEDIICQLSTKRNVTVRDFKGMPLVSIREFYLKDGKQHPTAKGIGLPSEQWSTFKNSVPAIEEAITKLEGRIRSGHNGWKNGEVSSSVADVPVEPVHIKPVPIEPVPIELVSIEPVPIEPVSIEPVPIEPVSIEPVPIEPVSIEPVPIEPVSIEPVPIEPVPIEPVSIEPVPIEIDPIEIVRFDGKNYQVWAEQIELLLKQLKISYVLTEPSPIATSGENNDSAEEISKTKAAEKIWVNDDLVCRRNILSHLADSLFNKYANRKMSAKELWEELRYVYLIEEYGTKRSQVKKYIEFQMVDEKAVADQIQELNRIADSIAAAGMHIEENFHVSVIISKLPLSWKDFCIKLMCEEHLPFWMLMERITIEEESRNGVQQVGEPPSDNVRFLHANKGGIKGADIKPVPGFPRKFEPNGKNKTCYICGQRGHISKYCRWL</sequence>
<protein>
    <recommendedName>
        <fullName evidence="6">CCHC-type domain-containing protein</fullName>
    </recommendedName>
</protein>
<name>A0AAV1B2U3_VICFA</name>
<dbReference type="GO" id="GO:0008270">
    <property type="term" value="F:zinc ion binding"/>
    <property type="evidence" value="ECO:0007669"/>
    <property type="project" value="UniProtKB-KW"/>
</dbReference>
<dbReference type="PANTHER" id="PTHR47592:SF6">
    <property type="entry name" value="PBF68 PROTEIN"/>
    <property type="match status" value="1"/>
</dbReference>
<dbReference type="InterPro" id="IPR001878">
    <property type="entry name" value="Znf_CCHC"/>
</dbReference>